<organism evidence="2 3">
    <name type="scientific">Neonectria ditissima</name>
    <dbReference type="NCBI Taxonomy" id="78410"/>
    <lineage>
        <taxon>Eukaryota</taxon>
        <taxon>Fungi</taxon>
        <taxon>Dikarya</taxon>
        <taxon>Ascomycota</taxon>
        <taxon>Pezizomycotina</taxon>
        <taxon>Sordariomycetes</taxon>
        <taxon>Hypocreomycetidae</taxon>
        <taxon>Hypocreales</taxon>
        <taxon>Nectriaceae</taxon>
        <taxon>Neonectria</taxon>
    </lineage>
</organism>
<protein>
    <submittedName>
        <fullName evidence="2">Uncharacterized protein</fullName>
    </submittedName>
</protein>
<dbReference type="Proteomes" id="UP000050424">
    <property type="component" value="Unassembled WGS sequence"/>
</dbReference>
<feature type="region of interest" description="Disordered" evidence="1">
    <location>
        <begin position="1"/>
        <end position="28"/>
    </location>
</feature>
<evidence type="ECO:0000313" key="2">
    <source>
        <dbReference type="EMBL" id="KPM34415.1"/>
    </source>
</evidence>
<feature type="region of interest" description="Disordered" evidence="1">
    <location>
        <begin position="74"/>
        <end position="99"/>
    </location>
</feature>
<evidence type="ECO:0000313" key="3">
    <source>
        <dbReference type="Proteomes" id="UP000050424"/>
    </source>
</evidence>
<dbReference type="AlphaFoldDB" id="A0A0P7B121"/>
<dbReference type="EMBL" id="LKCW01000344">
    <property type="protein sequence ID" value="KPM34415.1"/>
    <property type="molecule type" value="Genomic_DNA"/>
</dbReference>
<proteinExistence type="predicted"/>
<feature type="compositionally biased region" description="Polar residues" evidence="1">
    <location>
        <begin position="90"/>
        <end position="99"/>
    </location>
</feature>
<keyword evidence="3" id="KW-1185">Reference proteome</keyword>
<evidence type="ECO:0000256" key="1">
    <source>
        <dbReference type="SAM" id="MobiDB-lite"/>
    </source>
</evidence>
<name>A0A0P7B121_9HYPO</name>
<accession>A0A0P7B121</accession>
<comment type="caution">
    <text evidence="2">The sequence shown here is derived from an EMBL/GenBank/DDBJ whole genome shotgun (WGS) entry which is preliminary data.</text>
</comment>
<reference evidence="2 3" key="1">
    <citation type="submission" date="2015-09" db="EMBL/GenBank/DDBJ databases">
        <title>Draft genome of a European isolate of the apple canker pathogen Neonectria ditissima.</title>
        <authorList>
            <person name="Gomez-Cortecero A."/>
            <person name="Harrison R.J."/>
            <person name="Armitage A.D."/>
        </authorList>
    </citation>
    <scope>NUCLEOTIDE SEQUENCE [LARGE SCALE GENOMIC DNA]</scope>
    <source>
        <strain evidence="2 3">R09/05</strain>
    </source>
</reference>
<gene>
    <name evidence="2" type="ORF">AK830_g12159</name>
</gene>
<sequence length="99" mass="9872">MHRADDRGQLSPDNAFSPFSPGSPPPRLAAVDALPLAAEVGAVRLPPPTKPPTSAAAAAAAALPAAAVAIALSSRASTGQSHGDDGDTHYWSQAQPDPA</sequence>